<dbReference type="Proteomes" id="UP000287188">
    <property type="component" value="Unassembled WGS sequence"/>
</dbReference>
<keyword evidence="2" id="KW-1185">Reference proteome</keyword>
<proteinExistence type="predicted"/>
<protein>
    <recommendedName>
        <fullName evidence="3">NAD(P)-binding domain-containing protein</fullName>
    </recommendedName>
</protein>
<evidence type="ECO:0008006" key="3">
    <source>
        <dbReference type="Google" id="ProtNLM"/>
    </source>
</evidence>
<organism evidence="1 2">
    <name type="scientific">Dictyobacter kobayashii</name>
    <dbReference type="NCBI Taxonomy" id="2014872"/>
    <lineage>
        <taxon>Bacteria</taxon>
        <taxon>Bacillati</taxon>
        <taxon>Chloroflexota</taxon>
        <taxon>Ktedonobacteria</taxon>
        <taxon>Ktedonobacterales</taxon>
        <taxon>Dictyobacteraceae</taxon>
        <taxon>Dictyobacter</taxon>
    </lineage>
</organism>
<evidence type="ECO:0000313" key="2">
    <source>
        <dbReference type="Proteomes" id="UP000287188"/>
    </source>
</evidence>
<dbReference type="SUPFAM" id="SSF51735">
    <property type="entry name" value="NAD(P)-binding Rossmann-fold domains"/>
    <property type="match status" value="1"/>
</dbReference>
<dbReference type="Gene3D" id="3.40.50.720">
    <property type="entry name" value="NAD(P)-binding Rossmann-like Domain"/>
    <property type="match status" value="1"/>
</dbReference>
<accession>A0A402AYN5</accession>
<comment type="caution">
    <text evidence="1">The sequence shown here is derived from an EMBL/GenBank/DDBJ whole genome shotgun (WGS) entry which is preliminary data.</text>
</comment>
<gene>
    <name evidence="1" type="ORF">KDK_80310</name>
</gene>
<dbReference type="InterPro" id="IPR036291">
    <property type="entry name" value="NAD(P)-bd_dom_sf"/>
</dbReference>
<evidence type="ECO:0000313" key="1">
    <source>
        <dbReference type="EMBL" id="GCE24231.1"/>
    </source>
</evidence>
<name>A0A402AYN5_9CHLR</name>
<dbReference type="EMBL" id="BIFS01000002">
    <property type="protein sequence ID" value="GCE24231.1"/>
    <property type="molecule type" value="Genomic_DNA"/>
</dbReference>
<sequence>MEPHDYERFPSFSEDATLRKWNLWGYVDARDVAQSCRLGLEADITGAESFIIAAADTVMKRPSRELMAEVFPGVPLKGEIEEFETLLSIKKARKLLGYQPEYSWRNA</sequence>
<reference evidence="2" key="1">
    <citation type="submission" date="2018-12" db="EMBL/GenBank/DDBJ databases">
        <title>Tengunoibacter tsumagoiensis gen. nov., sp. nov., Dictyobacter kobayashii sp. nov., D. alpinus sp. nov., and D. joshuensis sp. nov. and description of Dictyobacteraceae fam. nov. within the order Ktedonobacterales isolated from Tengu-no-mugimeshi.</title>
        <authorList>
            <person name="Wang C.M."/>
            <person name="Zheng Y."/>
            <person name="Sakai Y."/>
            <person name="Toyoda A."/>
            <person name="Minakuchi Y."/>
            <person name="Abe K."/>
            <person name="Yokota A."/>
            <person name="Yabe S."/>
        </authorList>
    </citation>
    <scope>NUCLEOTIDE SEQUENCE [LARGE SCALE GENOMIC DNA]</scope>
    <source>
        <strain evidence="2">Uno11</strain>
    </source>
</reference>
<dbReference type="AlphaFoldDB" id="A0A402AYN5"/>